<protein>
    <submittedName>
        <fullName evidence="5">tRNA/tmRNA/rRNA uracil-C5-methylase (TrmA/RlmC/RlmD family)</fullName>
    </submittedName>
</protein>
<dbReference type="RefSeq" id="WP_243662698.1">
    <property type="nucleotide sequence ID" value="NZ_SLWY01000017.1"/>
</dbReference>
<dbReference type="EMBL" id="SLWY01000017">
    <property type="protein sequence ID" value="TCO79761.1"/>
    <property type="molecule type" value="Genomic_DNA"/>
</dbReference>
<name>A0A4R2KYL7_9GAMM</name>
<dbReference type="Proteomes" id="UP000295765">
    <property type="component" value="Unassembled WGS sequence"/>
</dbReference>
<feature type="binding site" evidence="4">
    <location>
        <position position="223"/>
    </location>
    <ligand>
        <name>S-adenosyl-L-methionine</name>
        <dbReference type="ChEBI" id="CHEBI:59789"/>
    </ligand>
</feature>
<dbReference type="GO" id="GO:0070041">
    <property type="term" value="F:rRNA (uridine-C5-)-methyltransferase activity"/>
    <property type="evidence" value="ECO:0007669"/>
    <property type="project" value="TreeGrafter"/>
</dbReference>
<gene>
    <name evidence="5" type="ORF">EV699_11770</name>
</gene>
<keyword evidence="2 4" id="KW-0808">Transferase</keyword>
<dbReference type="PROSITE" id="PS01231">
    <property type="entry name" value="TRMA_2"/>
    <property type="match status" value="1"/>
</dbReference>
<feature type="active site" description="Nucleophile" evidence="4">
    <location>
        <position position="322"/>
    </location>
</feature>
<organism evidence="5 6">
    <name type="scientific">Plasticicumulans lactativorans</name>
    <dbReference type="NCBI Taxonomy" id="1133106"/>
    <lineage>
        <taxon>Bacteria</taxon>
        <taxon>Pseudomonadati</taxon>
        <taxon>Pseudomonadota</taxon>
        <taxon>Gammaproteobacteria</taxon>
        <taxon>Candidatus Competibacteraceae</taxon>
        <taxon>Plasticicumulans</taxon>
    </lineage>
</organism>
<evidence type="ECO:0000256" key="4">
    <source>
        <dbReference type="PROSITE-ProRule" id="PRU01024"/>
    </source>
</evidence>
<evidence type="ECO:0000256" key="2">
    <source>
        <dbReference type="ARBA" id="ARBA00022679"/>
    </source>
</evidence>
<dbReference type="PANTHER" id="PTHR11061">
    <property type="entry name" value="RNA M5U METHYLTRANSFERASE"/>
    <property type="match status" value="1"/>
</dbReference>
<dbReference type="InterPro" id="IPR029063">
    <property type="entry name" value="SAM-dependent_MTases_sf"/>
</dbReference>
<evidence type="ECO:0000256" key="3">
    <source>
        <dbReference type="ARBA" id="ARBA00022691"/>
    </source>
</evidence>
<feature type="binding site" evidence="4">
    <location>
        <position position="194"/>
    </location>
    <ligand>
        <name>S-adenosyl-L-methionine</name>
        <dbReference type="ChEBI" id="CHEBI:59789"/>
    </ligand>
</feature>
<dbReference type="PROSITE" id="PS51687">
    <property type="entry name" value="SAM_MT_RNA_M5U"/>
    <property type="match status" value="1"/>
</dbReference>
<evidence type="ECO:0000313" key="6">
    <source>
        <dbReference type="Proteomes" id="UP000295765"/>
    </source>
</evidence>
<dbReference type="InterPro" id="IPR010280">
    <property type="entry name" value="U5_MeTrfase_fam"/>
</dbReference>
<feature type="binding site" evidence="4">
    <location>
        <position position="291"/>
    </location>
    <ligand>
        <name>S-adenosyl-L-methionine</name>
        <dbReference type="ChEBI" id="CHEBI:59789"/>
    </ligand>
</feature>
<keyword evidence="6" id="KW-1185">Reference proteome</keyword>
<sequence>MPLPPGCEPQCRACAYRGLDETASTARKQDWLARRLAPWAAALAPLTATTGAARLGYRSRVLLAAERREAGWCFGLRRRDGVLAIPDCPVHAPPVRTTLHALAAQLPADFPLAYYAQSGAQATLIVKTRTLPATGWVDALATGLAGAGLDGLWLHRNPGAGVHAFTDNDWHLLWGAPRSRDADGLVYGPAAFQQPLPALHAAALDAATAFLAPAPGVAVADLYCGRGASLARWSAHGARTLGVELGGEAVACARLNAPAAEVLRGTCRQRLAQLDPWLAAVPAPARRVYANPPRGGLEPEVLDWIVATARPARIAYLAYLACAAAPLARDLAVLDAHGWRVHHLLPFDFFPQTDHVETLALLAR</sequence>
<keyword evidence="3 4" id="KW-0949">S-adenosyl-L-methionine</keyword>
<dbReference type="Pfam" id="PF05958">
    <property type="entry name" value="tRNA_U5-meth_tr"/>
    <property type="match status" value="1"/>
</dbReference>
<keyword evidence="1 4" id="KW-0489">Methyltransferase</keyword>
<comment type="similarity">
    <text evidence="4">Belongs to the class I-like SAM-binding methyltransferase superfamily. RNA M5U methyltransferase family.</text>
</comment>
<feature type="binding site" evidence="4">
    <location>
        <position position="244"/>
    </location>
    <ligand>
        <name>S-adenosyl-L-methionine</name>
        <dbReference type="ChEBI" id="CHEBI:59789"/>
    </ligand>
</feature>
<dbReference type="Gene3D" id="2.40.50.1070">
    <property type="match status" value="1"/>
</dbReference>
<comment type="caution">
    <text evidence="5">The sequence shown here is derived from an EMBL/GenBank/DDBJ whole genome shotgun (WGS) entry which is preliminary data.</text>
</comment>
<dbReference type="SUPFAM" id="SSF53335">
    <property type="entry name" value="S-adenosyl-L-methionine-dependent methyltransferases"/>
    <property type="match status" value="1"/>
</dbReference>
<dbReference type="Gene3D" id="3.40.50.150">
    <property type="entry name" value="Vaccinia Virus protein VP39"/>
    <property type="match status" value="1"/>
</dbReference>
<evidence type="ECO:0000313" key="5">
    <source>
        <dbReference type="EMBL" id="TCO79761.1"/>
    </source>
</evidence>
<accession>A0A4R2KYL7</accession>
<dbReference type="AlphaFoldDB" id="A0A4R2KYL7"/>
<proteinExistence type="inferred from homology"/>
<dbReference type="GO" id="GO:0070475">
    <property type="term" value="P:rRNA base methylation"/>
    <property type="evidence" value="ECO:0007669"/>
    <property type="project" value="TreeGrafter"/>
</dbReference>
<reference evidence="5 6" key="1">
    <citation type="submission" date="2019-03" db="EMBL/GenBank/DDBJ databases">
        <title>Genomic Encyclopedia of Type Strains, Phase IV (KMG-IV): sequencing the most valuable type-strain genomes for metagenomic binning, comparative biology and taxonomic classification.</title>
        <authorList>
            <person name="Goeker M."/>
        </authorList>
    </citation>
    <scope>NUCLEOTIDE SEQUENCE [LARGE SCALE GENOMIC DNA]</scope>
    <source>
        <strain evidence="5 6">DSM 25287</strain>
    </source>
</reference>
<dbReference type="InterPro" id="IPR030391">
    <property type="entry name" value="MeTrfase_TrmA_CS"/>
</dbReference>
<evidence type="ECO:0000256" key="1">
    <source>
        <dbReference type="ARBA" id="ARBA00022603"/>
    </source>
</evidence>
<dbReference type="PANTHER" id="PTHR11061:SF30">
    <property type="entry name" value="TRNA (URACIL(54)-C(5))-METHYLTRANSFERASE"/>
    <property type="match status" value="1"/>
</dbReference>